<dbReference type="RefSeq" id="WP_280174949.1">
    <property type="nucleotide sequence ID" value="NZ_LT840184.1"/>
</dbReference>
<dbReference type="NCBIfam" id="TIGR01143">
    <property type="entry name" value="murF"/>
    <property type="match status" value="1"/>
</dbReference>
<sequence>MIQKPLRSIAAMCCGALMCKQDEEVMIQGVSTDSRKIQQGSLYVPLVGERFDGHDFAGQALESNAGAILWQEDHGTPPEGPVILVKDTLVALQSLAASYLEQSGAKVVGITGSNGKTTVKDMVTALLETKYKVHKTQGNFNNQIGLPLTVLDMPEGTDIVVLEMGMSGRYEIELLSSIARPDTAVVTNVGESHMLQLGSREEIARAKLEIVSGMKPGGLLIHHGDEPLIPQVLAESETKKPDGLQTFTFGPGEDNDDYPTGMMFHAKGIIFTSHRHTGEGFSLPLLGRHNVVNALAALAVAEHYGISEEQIREGLAGLRLTSMRIESIETEHGVTVLNDAYNASPVSVKAALDVLGDMKGFRRRIAVLGDMLELGLREQDYHAEIGQYVSPDKVDMVFTYGPLSIYTAETAKARLPEGQVMAFTDKAALIERVSNEVTNKDVVLVKGSRGMKLEDVVEALKSLHSGNNDVRG</sequence>
<dbReference type="EC" id="6.3.2.10" evidence="10 11"/>
<dbReference type="HAMAP" id="MF_02019">
    <property type="entry name" value="MurF"/>
    <property type="match status" value="1"/>
</dbReference>
<dbReference type="AlphaFoldDB" id="A0A1X7HLC5"/>
<dbReference type="GO" id="GO:0005524">
    <property type="term" value="F:ATP binding"/>
    <property type="evidence" value="ECO:0007669"/>
    <property type="project" value="UniProtKB-UniRule"/>
</dbReference>
<feature type="domain" description="Mur ligase N-terminal catalytic" evidence="12">
    <location>
        <begin position="27"/>
        <end position="98"/>
    </location>
</feature>
<dbReference type="UniPathway" id="UPA00219"/>
<dbReference type="GO" id="GO:0051301">
    <property type="term" value="P:cell division"/>
    <property type="evidence" value="ECO:0007669"/>
    <property type="project" value="UniProtKB-KW"/>
</dbReference>
<dbReference type="Gene3D" id="3.40.1390.10">
    <property type="entry name" value="MurE/MurF, N-terminal domain"/>
    <property type="match status" value="1"/>
</dbReference>
<dbReference type="InterPro" id="IPR005863">
    <property type="entry name" value="UDP-N-AcMur_synth"/>
</dbReference>
<evidence type="ECO:0000256" key="11">
    <source>
        <dbReference type="RuleBase" id="RU004136"/>
    </source>
</evidence>
<feature type="domain" description="Mur ligase central" evidence="14">
    <location>
        <begin position="110"/>
        <end position="301"/>
    </location>
</feature>
<comment type="subcellular location">
    <subcellularLocation>
        <location evidence="10 11">Cytoplasm</location>
    </subcellularLocation>
</comment>
<dbReference type="InterPro" id="IPR013221">
    <property type="entry name" value="Mur_ligase_cen"/>
</dbReference>
<dbReference type="Gene3D" id="3.40.1190.10">
    <property type="entry name" value="Mur-like, catalytic domain"/>
    <property type="match status" value="1"/>
</dbReference>
<evidence type="ECO:0000256" key="3">
    <source>
        <dbReference type="ARBA" id="ARBA00022618"/>
    </source>
</evidence>
<dbReference type="GO" id="GO:0009252">
    <property type="term" value="P:peptidoglycan biosynthetic process"/>
    <property type="evidence" value="ECO:0007669"/>
    <property type="project" value="UniProtKB-UniRule"/>
</dbReference>
<comment type="pathway">
    <text evidence="10 11">Cell wall biogenesis; peptidoglycan biosynthesis.</text>
</comment>
<dbReference type="PANTHER" id="PTHR43024">
    <property type="entry name" value="UDP-N-ACETYLMURAMOYL-TRIPEPTIDE--D-ALANYL-D-ALANINE LIGASE"/>
    <property type="match status" value="1"/>
</dbReference>
<dbReference type="SUPFAM" id="SSF53623">
    <property type="entry name" value="MurD-like peptide ligases, catalytic domain"/>
    <property type="match status" value="1"/>
</dbReference>
<feature type="binding site" evidence="10">
    <location>
        <begin position="112"/>
        <end position="118"/>
    </location>
    <ligand>
        <name>ATP</name>
        <dbReference type="ChEBI" id="CHEBI:30616"/>
    </ligand>
</feature>
<evidence type="ECO:0000256" key="2">
    <source>
        <dbReference type="ARBA" id="ARBA00022598"/>
    </source>
</evidence>
<dbReference type="Pfam" id="PF02875">
    <property type="entry name" value="Mur_ligase_C"/>
    <property type="match status" value="1"/>
</dbReference>
<keyword evidence="16" id="KW-1185">Reference proteome</keyword>
<dbReference type="PANTHER" id="PTHR43024:SF1">
    <property type="entry name" value="UDP-N-ACETYLMURAMOYL-TRIPEPTIDE--D-ALANYL-D-ALANINE LIGASE"/>
    <property type="match status" value="1"/>
</dbReference>
<dbReference type="InterPro" id="IPR004101">
    <property type="entry name" value="Mur_ligase_C"/>
</dbReference>
<evidence type="ECO:0000256" key="7">
    <source>
        <dbReference type="ARBA" id="ARBA00022984"/>
    </source>
</evidence>
<organism evidence="15 16">
    <name type="scientific">Paenibacillus uliginis N3/975</name>
    <dbReference type="NCBI Taxonomy" id="1313296"/>
    <lineage>
        <taxon>Bacteria</taxon>
        <taxon>Bacillati</taxon>
        <taxon>Bacillota</taxon>
        <taxon>Bacilli</taxon>
        <taxon>Bacillales</taxon>
        <taxon>Paenibacillaceae</taxon>
        <taxon>Paenibacillus</taxon>
    </lineage>
</organism>
<keyword evidence="4 10" id="KW-0547">Nucleotide-binding</keyword>
<feature type="domain" description="Mur ligase C-terminal" evidence="13">
    <location>
        <begin position="323"/>
        <end position="449"/>
    </location>
</feature>
<keyword evidence="5 10" id="KW-0067">ATP-binding</keyword>
<name>A0A1X7HLC5_9BACL</name>
<keyword evidence="8 10" id="KW-0131">Cell cycle</keyword>
<keyword evidence="1 10" id="KW-0963">Cytoplasm</keyword>
<evidence type="ECO:0000256" key="6">
    <source>
        <dbReference type="ARBA" id="ARBA00022960"/>
    </source>
</evidence>
<evidence type="ECO:0000256" key="4">
    <source>
        <dbReference type="ARBA" id="ARBA00022741"/>
    </source>
</evidence>
<dbReference type="Gene3D" id="3.90.190.20">
    <property type="entry name" value="Mur ligase, C-terminal domain"/>
    <property type="match status" value="1"/>
</dbReference>
<dbReference type="GO" id="GO:0047480">
    <property type="term" value="F:UDP-N-acetylmuramoyl-tripeptide-D-alanyl-D-alanine ligase activity"/>
    <property type="evidence" value="ECO:0007669"/>
    <property type="project" value="UniProtKB-UniRule"/>
</dbReference>
<accession>A0A1X7HLC5</accession>
<dbReference type="GO" id="GO:0008360">
    <property type="term" value="P:regulation of cell shape"/>
    <property type="evidence" value="ECO:0007669"/>
    <property type="project" value="UniProtKB-KW"/>
</dbReference>
<evidence type="ECO:0000256" key="5">
    <source>
        <dbReference type="ARBA" id="ARBA00022840"/>
    </source>
</evidence>
<keyword evidence="9 10" id="KW-0961">Cell wall biogenesis/degradation</keyword>
<reference evidence="15 16" key="1">
    <citation type="submission" date="2017-04" db="EMBL/GenBank/DDBJ databases">
        <authorList>
            <person name="Afonso C.L."/>
            <person name="Miller P.J."/>
            <person name="Scott M.A."/>
            <person name="Spackman E."/>
            <person name="Goraichik I."/>
            <person name="Dimitrov K.M."/>
            <person name="Suarez D.L."/>
            <person name="Swayne D.E."/>
        </authorList>
    </citation>
    <scope>NUCLEOTIDE SEQUENCE [LARGE SCALE GENOMIC DNA]</scope>
    <source>
        <strain evidence="15 16">N3/975</strain>
    </source>
</reference>
<dbReference type="InterPro" id="IPR036615">
    <property type="entry name" value="Mur_ligase_C_dom_sf"/>
</dbReference>
<dbReference type="Pfam" id="PF08245">
    <property type="entry name" value="Mur_ligase_M"/>
    <property type="match status" value="1"/>
</dbReference>
<protein>
    <recommendedName>
        <fullName evidence="10 11">UDP-N-acetylmuramoyl-tripeptide--D-alanyl-D-alanine ligase</fullName>
        <ecNumber evidence="10 11">6.3.2.10</ecNumber>
    </recommendedName>
    <alternativeName>
        <fullName evidence="10">D-alanyl-D-alanine-adding enzyme</fullName>
    </alternativeName>
</protein>
<dbReference type="Pfam" id="PF01225">
    <property type="entry name" value="Mur_ligase"/>
    <property type="match status" value="1"/>
</dbReference>
<evidence type="ECO:0000256" key="8">
    <source>
        <dbReference type="ARBA" id="ARBA00023306"/>
    </source>
</evidence>
<dbReference type="SUPFAM" id="SSF53244">
    <property type="entry name" value="MurD-like peptide ligases, peptide-binding domain"/>
    <property type="match status" value="1"/>
</dbReference>
<keyword evidence="6 10" id="KW-0133">Cell shape</keyword>
<keyword evidence="7 10" id="KW-0573">Peptidoglycan synthesis</keyword>
<evidence type="ECO:0000259" key="12">
    <source>
        <dbReference type="Pfam" id="PF01225"/>
    </source>
</evidence>
<dbReference type="InterPro" id="IPR036565">
    <property type="entry name" value="Mur-like_cat_sf"/>
</dbReference>
<comment type="function">
    <text evidence="10 11">Involved in cell wall formation. Catalyzes the final step in the synthesis of UDP-N-acetylmuramoyl-pentapeptide, the precursor of murein.</text>
</comment>
<evidence type="ECO:0000259" key="14">
    <source>
        <dbReference type="Pfam" id="PF08245"/>
    </source>
</evidence>
<keyword evidence="3 10" id="KW-0132">Cell division</keyword>
<dbReference type="GO" id="GO:0005737">
    <property type="term" value="C:cytoplasm"/>
    <property type="evidence" value="ECO:0007669"/>
    <property type="project" value="UniProtKB-SubCell"/>
</dbReference>
<evidence type="ECO:0000256" key="9">
    <source>
        <dbReference type="ARBA" id="ARBA00023316"/>
    </source>
</evidence>
<dbReference type="InterPro" id="IPR051046">
    <property type="entry name" value="MurCDEF_CellWall_CoF430Synth"/>
</dbReference>
<dbReference type="EMBL" id="LT840184">
    <property type="protein sequence ID" value="SMF88398.1"/>
    <property type="molecule type" value="Genomic_DNA"/>
</dbReference>
<evidence type="ECO:0000313" key="15">
    <source>
        <dbReference type="EMBL" id="SMF88398.1"/>
    </source>
</evidence>
<dbReference type="Proteomes" id="UP000192940">
    <property type="component" value="Chromosome I"/>
</dbReference>
<dbReference type="InterPro" id="IPR000713">
    <property type="entry name" value="Mur_ligase_N"/>
</dbReference>
<dbReference type="GO" id="GO:0008766">
    <property type="term" value="F:UDP-N-acetylmuramoylalanyl-D-glutamyl-2,6-diaminopimelate-D-alanyl-D-alanine ligase activity"/>
    <property type="evidence" value="ECO:0007669"/>
    <property type="project" value="RHEA"/>
</dbReference>
<proteinExistence type="inferred from homology"/>
<keyword evidence="2 10" id="KW-0436">Ligase</keyword>
<evidence type="ECO:0000313" key="16">
    <source>
        <dbReference type="Proteomes" id="UP000192940"/>
    </source>
</evidence>
<dbReference type="GO" id="GO:0071555">
    <property type="term" value="P:cell wall organization"/>
    <property type="evidence" value="ECO:0007669"/>
    <property type="project" value="UniProtKB-KW"/>
</dbReference>
<evidence type="ECO:0000259" key="13">
    <source>
        <dbReference type="Pfam" id="PF02875"/>
    </source>
</evidence>
<comment type="catalytic activity">
    <reaction evidence="10 11">
        <text>D-alanyl-D-alanine + UDP-N-acetyl-alpha-D-muramoyl-L-alanyl-gamma-D-glutamyl-meso-2,6-diaminopimelate + ATP = UDP-N-acetyl-alpha-D-muramoyl-L-alanyl-gamma-D-glutamyl-meso-2,6-diaminopimeloyl-D-alanyl-D-alanine + ADP + phosphate + H(+)</text>
        <dbReference type="Rhea" id="RHEA:28374"/>
        <dbReference type="ChEBI" id="CHEBI:15378"/>
        <dbReference type="ChEBI" id="CHEBI:30616"/>
        <dbReference type="ChEBI" id="CHEBI:43474"/>
        <dbReference type="ChEBI" id="CHEBI:57822"/>
        <dbReference type="ChEBI" id="CHEBI:61386"/>
        <dbReference type="ChEBI" id="CHEBI:83905"/>
        <dbReference type="ChEBI" id="CHEBI:456216"/>
        <dbReference type="EC" id="6.3.2.10"/>
    </reaction>
</comment>
<evidence type="ECO:0000256" key="10">
    <source>
        <dbReference type="HAMAP-Rule" id="MF_02019"/>
    </source>
</evidence>
<comment type="similarity">
    <text evidence="10">Belongs to the MurCDEF family. MurF subfamily.</text>
</comment>
<gene>
    <name evidence="10" type="primary">murF</name>
    <name evidence="15" type="ORF">SAMN05661091_4270</name>
</gene>
<dbReference type="SUPFAM" id="SSF63418">
    <property type="entry name" value="MurE/MurF N-terminal domain"/>
    <property type="match status" value="1"/>
</dbReference>
<evidence type="ECO:0000256" key="1">
    <source>
        <dbReference type="ARBA" id="ARBA00022490"/>
    </source>
</evidence>
<dbReference type="STRING" id="1313296.SAMN05661091_4270"/>
<dbReference type="InterPro" id="IPR035911">
    <property type="entry name" value="MurE/MurF_N"/>
</dbReference>